<evidence type="ECO:0000256" key="1">
    <source>
        <dbReference type="ARBA" id="ARBA00010609"/>
    </source>
</evidence>
<evidence type="ECO:0000259" key="5">
    <source>
        <dbReference type="Pfam" id="PF07732"/>
    </source>
</evidence>
<sequence>MRLSNNFLAAFSLSFLIDTSACYRNWTYDIPPAEAEALAGIVEDVPPPVTVTARAEKRETDVLVKRKDNLSPLYPLVYRNPLPIPPVKEPLKKITSPVTGKDIFYYEVEIKPFEQQVYPDLPQAAQLVGYDGISPGPTFIVPKDTETIIRFINNAELANSVHLHGSYSRAPFDGWAEDVTEPGQYKDYHYPNQQNARTLWYHDHAVHHTAENAYGGQAGAYIITDPEEDALGLPSGYGEYDIPLILSAKQYNSDGSLFSLVGEDVSLWGDVIQVNGQPWPFLNVEPRKYRFRFLNAAVSRSFALYFAATADVNAMLPFQVISSDTGMLTNPVQVSNMYLSNGERYEVVFDFSPFAGKAIELRNLPSAGGIGVEDDYQDTDKVMRFIVSSTAVTDLSVVPGTLRSVPFPTSPTPNVIDHHFRFHRSNSQWMINDVVFADADNRVLANVPRGTVEIWELENSSGGWTHPVHVHLVDFRVLERRGSRGVMPYEDAGLKDVVWLGKGETVVVEAHYAPWDGVYMFHCHNLIHEDLDMMAAFNVTALPDFGYPETTKYIDPMEERWRAKDFTAAEVSDRAGVFSDASIQEAVESSALANPYSDAADVQAALDQYYEAKNAQIEARKASGDESKSAGAIPRYRRFSF</sequence>
<name>A0A9W8YP04_9PEZI</name>
<keyword evidence="3" id="KW-0732">Signal</keyword>
<feature type="domain" description="Plastocyanin-like" evidence="5">
    <location>
        <begin position="116"/>
        <end position="227"/>
    </location>
</feature>
<gene>
    <name evidence="6" type="ORF">N0V93_006244</name>
</gene>
<dbReference type="Pfam" id="PF07731">
    <property type="entry name" value="Cu-oxidase_2"/>
    <property type="match status" value="1"/>
</dbReference>
<protein>
    <recommendedName>
        <fullName evidence="8">Bilirubin oxidase</fullName>
    </recommendedName>
</protein>
<evidence type="ECO:0008006" key="8">
    <source>
        <dbReference type="Google" id="ProtNLM"/>
    </source>
</evidence>
<dbReference type="OrthoDB" id="262547at2759"/>
<dbReference type="SUPFAM" id="SSF49503">
    <property type="entry name" value="Cupredoxins"/>
    <property type="match status" value="3"/>
</dbReference>
<dbReference type="AlphaFoldDB" id="A0A9W8YP04"/>
<feature type="signal peptide" evidence="3">
    <location>
        <begin position="1"/>
        <end position="22"/>
    </location>
</feature>
<dbReference type="InterPro" id="IPR011706">
    <property type="entry name" value="Cu-oxidase_C"/>
</dbReference>
<keyword evidence="7" id="KW-1185">Reference proteome</keyword>
<dbReference type="InterPro" id="IPR011707">
    <property type="entry name" value="Cu-oxidase-like_N"/>
</dbReference>
<evidence type="ECO:0000313" key="7">
    <source>
        <dbReference type="Proteomes" id="UP001140453"/>
    </source>
</evidence>
<dbReference type="GO" id="GO:0005507">
    <property type="term" value="F:copper ion binding"/>
    <property type="evidence" value="ECO:0007669"/>
    <property type="project" value="InterPro"/>
</dbReference>
<feature type="domain" description="Plastocyanin-like" evidence="4">
    <location>
        <begin position="410"/>
        <end position="540"/>
    </location>
</feature>
<dbReference type="CDD" id="cd13889">
    <property type="entry name" value="CuRO_3_BOD"/>
    <property type="match status" value="1"/>
</dbReference>
<dbReference type="Proteomes" id="UP001140453">
    <property type="component" value="Unassembled WGS sequence"/>
</dbReference>
<accession>A0A9W8YP04</accession>
<dbReference type="InterPro" id="IPR045087">
    <property type="entry name" value="Cu-oxidase_fam"/>
</dbReference>
<dbReference type="PANTHER" id="PTHR48267:SF1">
    <property type="entry name" value="BILIRUBIN OXIDASE"/>
    <property type="match status" value="1"/>
</dbReference>
<evidence type="ECO:0000259" key="4">
    <source>
        <dbReference type="Pfam" id="PF07731"/>
    </source>
</evidence>
<dbReference type="Pfam" id="PF07732">
    <property type="entry name" value="Cu-oxidase_3"/>
    <property type="match status" value="1"/>
</dbReference>
<proteinExistence type="inferred from homology"/>
<dbReference type="Gene3D" id="2.60.40.420">
    <property type="entry name" value="Cupredoxins - blue copper proteins"/>
    <property type="match status" value="3"/>
</dbReference>
<comment type="caution">
    <text evidence="6">The sequence shown here is derived from an EMBL/GenBank/DDBJ whole genome shotgun (WGS) entry which is preliminary data.</text>
</comment>
<evidence type="ECO:0000256" key="3">
    <source>
        <dbReference type="SAM" id="SignalP"/>
    </source>
</evidence>
<dbReference type="EMBL" id="JAPEVB010000004">
    <property type="protein sequence ID" value="KAJ4388784.1"/>
    <property type="molecule type" value="Genomic_DNA"/>
</dbReference>
<reference evidence="6" key="1">
    <citation type="submission" date="2022-10" db="EMBL/GenBank/DDBJ databases">
        <title>Tapping the CABI collections for fungal endophytes: first genome assemblies for Collariella, Neodidymelliopsis, Ascochyta clinopodiicola, Didymella pomorum, Didymosphaeria variabile, Neocosmospora piperis and Neocucurbitaria cava.</title>
        <authorList>
            <person name="Hill R."/>
        </authorList>
    </citation>
    <scope>NUCLEOTIDE SEQUENCE</scope>
    <source>
        <strain evidence="6">IMI 355082</strain>
    </source>
</reference>
<keyword evidence="2" id="KW-0186">Copper</keyword>
<evidence type="ECO:0000313" key="6">
    <source>
        <dbReference type="EMBL" id="KAJ4388784.1"/>
    </source>
</evidence>
<dbReference type="PANTHER" id="PTHR48267">
    <property type="entry name" value="CUPREDOXIN SUPERFAMILY PROTEIN"/>
    <property type="match status" value="1"/>
</dbReference>
<dbReference type="InterPro" id="IPR008972">
    <property type="entry name" value="Cupredoxin"/>
</dbReference>
<comment type="similarity">
    <text evidence="1">Belongs to the multicopper oxidase family.</text>
</comment>
<organism evidence="6 7">
    <name type="scientific">Gnomoniopsis smithogilvyi</name>
    <dbReference type="NCBI Taxonomy" id="1191159"/>
    <lineage>
        <taxon>Eukaryota</taxon>
        <taxon>Fungi</taxon>
        <taxon>Dikarya</taxon>
        <taxon>Ascomycota</taxon>
        <taxon>Pezizomycotina</taxon>
        <taxon>Sordariomycetes</taxon>
        <taxon>Sordariomycetidae</taxon>
        <taxon>Diaporthales</taxon>
        <taxon>Gnomoniaceae</taxon>
        <taxon>Gnomoniopsis</taxon>
    </lineage>
</organism>
<evidence type="ECO:0000256" key="2">
    <source>
        <dbReference type="ARBA" id="ARBA00023008"/>
    </source>
</evidence>
<feature type="chain" id="PRO_5040865850" description="Bilirubin oxidase" evidence="3">
    <location>
        <begin position="23"/>
        <end position="641"/>
    </location>
</feature>
<dbReference type="GO" id="GO:0016491">
    <property type="term" value="F:oxidoreductase activity"/>
    <property type="evidence" value="ECO:0007669"/>
    <property type="project" value="InterPro"/>
</dbReference>